<dbReference type="PANTHER" id="PTHR35667">
    <property type="entry name" value="LEUKEMIA NUP98 FUSION PARTNER 1"/>
    <property type="match status" value="1"/>
</dbReference>
<dbReference type="SUPFAM" id="SSF57850">
    <property type="entry name" value="RING/U-box"/>
    <property type="match status" value="1"/>
</dbReference>
<dbReference type="AlphaFoldDB" id="A0A498L4R4"/>
<proteinExistence type="predicted"/>
<name>A0A498L4R4_LABRO</name>
<gene>
    <name evidence="1" type="ORF">ROHU_013410</name>
</gene>
<dbReference type="Pfam" id="PF15419">
    <property type="entry name" value="LNP1"/>
    <property type="match status" value="1"/>
</dbReference>
<accession>A0A498L4R4</accession>
<dbReference type="PANTHER" id="PTHR35667:SF1">
    <property type="entry name" value="LEUKEMIA NUP98 FUSION PARTNER 1"/>
    <property type="match status" value="1"/>
</dbReference>
<reference evidence="1 2" key="1">
    <citation type="submission" date="2018-03" db="EMBL/GenBank/DDBJ databases">
        <title>Draft genome sequence of Rohu Carp (Labeo rohita).</title>
        <authorList>
            <person name="Das P."/>
            <person name="Kushwaha B."/>
            <person name="Joshi C.G."/>
            <person name="Kumar D."/>
            <person name="Nagpure N.S."/>
            <person name="Sahoo L."/>
            <person name="Das S.P."/>
            <person name="Bit A."/>
            <person name="Patnaik S."/>
            <person name="Meher P.K."/>
            <person name="Jayasankar P."/>
            <person name="Koringa P.G."/>
            <person name="Patel N.V."/>
            <person name="Hinsu A.T."/>
            <person name="Kumar R."/>
            <person name="Pandey M."/>
            <person name="Agarwal S."/>
            <person name="Srivastava S."/>
            <person name="Singh M."/>
            <person name="Iquebal M.A."/>
            <person name="Jaiswal S."/>
            <person name="Angadi U.B."/>
            <person name="Kumar N."/>
            <person name="Raza M."/>
            <person name="Shah T.M."/>
            <person name="Rai A."/>
            <person name="Jena J.K."/>
        </authorList>
    </citation>
    <scope>NUCLEOTIDE SEQUENCE [LARGE SCALE GENOMIC DNA]</scope>
    <source>
        <strain evidence="1">DASCIFA01</strain>
        <tissue evidence="1">Testis</tissue>
    </source>
</reference>
<keyword evidence="2" id="KW-1185">Reference proteome</keyword>
<sequence>MSLRLLPAIIMDNDEDDDGNFTKWMSSYWGHGVGEEHAKDRKRSFRRPSRNKADRRASLPCMVRVMQIAYVLFAMKNYGMEGVASKNFTVAIIFIKSYDTESAVSDYGLGRQSGRSMAHVHVVGVLHLLASEERRYRSVLDKRNIAYHVASSLYADNCIEKWLWQKQSCPTCRVHVTMPEPLYWSSARVQFP</sequence>
<protein>
    <submittedName>
        <fullName evidence="1">Leukemia NUP98 fusion partner 1 isoform X2</fullName>
    </submittedName>
</protein>
<comment type="caution">
    <text evidence="1">The sequence shown here is derived from an EMBL/GenBank/DDBJ whole genome shotgun (WGS) entry which is preliminary data.</text>
</comment>
<dbReference type="Proteomes" id="UP000290572">
    <property type="component" value="Unassembled WGS sequence"/>
</dbReference>
<dbReference type="InterPro" id="IPR029280">
    <property type="entry name" value="LNP1"/>
</dbReference>
<evidence type="ECO:0000313" key="2">
    <source>
        <dbReference type="Proteomes" id="UP000290572"/>
    </source>
</evidence>
<dbReference type="EMBL" id="QBIY01013482">
    <property type="protein sequence ID" value="RXN03391.1"/>
    <property type="molecule type" value="Genomic_DNA"/>
</dbReference>
<evidence type="ECO:0000313" key="1">
    <source>
        <dbReference type="EMBL" id="RXN03391.1"/>
    </source>
</evidence>
<dbReference type="Gene3D" id="3.30.40.10">
    <property type="entry name" value="Zinc/RING finger domain, C3HC4 (zinc finger)"/>
    <property type="match status" value="1"/>
</dbReference>
<dbReference type="InterPro" id="IPR013083">
    <property type="entry name" value="Znf_RING/FYVE/PHD"/>
</dbReference>
<organism evidence="1 2">
    <name type="scientific">Labeo rohita</name>
    <name type="common">Indian major carp</name>
    <name type="synonym">Cyprinus rohita</name>
    <dbReference type="NCBI Taxonomy" id="84645"/>
    <lineage>
        <taxon>Eukaryota</taxon>
        <taxon>Metazoa</taxon>
        <taxon>Chordata</taxon>
        <taxon>Craniata</taxon>
        <taxon>Vertebrata</taxon>
        <taxon>Euteleostomi</taxon>
        <taxon>Actinopterygii</taxon>
        <taxon>Neopterygii</taxon>
        <taxon>Teleostei</taxon>
        <taxon>Ostariophysi</taxon>
        <taxon>Cypriniformes</taxon>
        <taxon>Cyprinidae</taxon>
        <taxon>Labeoninae</taxon>
        <taxon>Labeonini</taxon>
        <taxon>Labeo</taxon>
    </lineage>
</organism>